<protein>
    <recommendedName>
        <fullName evidence="4">Ankyrin repeat protein</fullName>
    </recommendedName>
</protein>
<dbReference type="InterPro" id="IPR050657">
    <property type="entry name" value="Ankyrin_repeat_domain"/>
</dbReference>
<dbReference type="Proteomes" id="UP001488838">
    <property type="component" value="Unassembled WGS sequence"/>
</dbReference>
<feature type="repeat" description="ANK" evidence="1">
    <location>
        <begin position="38"/>
        <end position="70"/>
    </location>
</feature>
<dbReference type="SMART" id="SM00248">
    <property type="entry name" value="ANK"/>
    <property type="match status" value="2"/>
</dbReference>
<dbReference type="PANTHER" id="PTHR24147:SF64">
    <property type="entry name" value="ANKYRIN REPEAT DOMAIN-CONTAINING PROTEIN 19-RELATED"/>
    <property type="match status" value="1"/>
</dbReference>
<organism evidence="2 3">
    <name type="scientific">Myodes glareolus</name>
    <name type="common">Bank vole</name>
    <name type="synonym">Clethrionomys glareolus</name>
    <dbReference type="NCBI Taxonomy" id="447135"/>
    <lineage>
        <taxon>Eukaryota</taxon>
        <taxon>Metazoa</taxon>
        <taxon>Chordata</taxon>
        <taxon>Craniata</taxon>
        <taxon>Vertebrata</taxon>
        <taxon>Euteleostomi</taxon>
        <taxon>Mammalia</taxon>
        <taxon>Eutheria</taxon>
        <taxon>Euarchontoglires</taxon>
        <taxon>Glires</taxon>
        <taxon>Rodentia</taxon>
        <taxon>Myomorpha</taxon>
        <taxon>Muroidea</taxon>
        <taxon>Cricetidae</taxon>
        <taxon>Arvicolinae</taxon>
        <taxon>Myodes</taxon>
    </lineage>
</organism>
<feature type="repeat" description="ANK" evidence="1">
    <location>
        <begin position="5"/>
        <end position="37"/>
    </location>
</feature>
<dbReference type="SUPFAM" id="SSF48403">
    <property type="entry name" value="Ankyrin repeat"/>
    <property type="match status" value="1"/>
</dbReference>
<feature type="non-terminal residue" evidence="2">
    <location>
        <position position="72"/>
    </location>
</feature>
<dbReference type="Pfam" id="PF12796">
    <property type="entry name" value="Ank_2"/>
    <property type="match status" value="1"/>
</dbReference>
<evidence type="ECO:0008006" key="4">
    <source>
        <dbReference type="Google" id="ProtNLM"/>
    </source>
</evidence>
<keyword evidence="3" id="KW-1185">Reference proteome</keyword>
<dbReference type="Gene3D" id="1.25.40.20">
    <property type="entry name" value="Ankyrin repeat-containing domain"/>
    <property type="match status" value="1"/>
</dbReference>
<dbReference type="PANTHER" id="PTHR24147">
    <property type="entry name" value="ANKYRIN REPEAT DOMAIN 36-RELATED"/>
    <property type="match status" value="1"/>
</dbReference>
<sequence>MKDDEGRTPLIKATERDNIECICILLRHGADPHIVDDSGHAALHHAICRGKTTVVHKLLEYNADITAKTGVR</sequence>
<proteinExistence type="predicted"/>
<accession>A0AAW0H1J9</accession>
<dbReference type="InterPro" id="IPR036770">
    <property type="entry name" value="Ankyrin_rpt-contain_sf"/>
</dbReference>
<evidence type="ECO:0000313" key="3">
    <source>
        <dbReference type="Proteomes" id="UP001488838"/>
    </source>
</evidence>
<dbReference type="EMBL" id="JBBHLL010001349">
    <property type="protein sequence ID" value="KAK7796195.1"/>
    <property type="molecule type" value="Genomic_DNA"/>
</dbReference>
<dbReference type="InterPro" id="IPR002110">
    <property type="entry name" value="Ankyrin_rpt"/>
</dbReference>
<dbReference type="PROSITE" id="PS50088">
    <property type="entry name" value="ANK_REPEAT"/>
    <property type="match status" value="2"/>
</dbReference>
<reference evidence="2 3" key="1">
    <citation type="journal article" date="2023" name="bioRxiv">
        <title>Conserved and derived expression patterns and positive selection on dental genes reveal complex evolutionary context of ever-growing rodent molars.</title>
        <authorList>
            <person name="Calamari Z.T."/>
            <person name="Song A."/>
            <person name="Cohen E."/>
            <person name="Akter M."/>
            <person name="Roy R.D."/>
            <person name="Hallikas O."/>
            <person name="Christensen M.M."/>
            <person name="Li P."/>
            <person name="Marangoni P."/>
            <person name="Jernvall J."/>
            <person name="Klein O.D."/>
        </authorList>
    </citation>
    <scope>NUCLEOTIDE SEQUENCE [LARGE SCALE GENOMIC DNA]</scope>
    <source>
        <strain evidence="2">V071</strain>
    </source>
</reference>
<keyword evidence="1" id="KW-0040">ANK repeat</keyword>
<evidence type="ECO:0000313" key="2">
    <source>
        <dbReference type="EMBL" id="KAK7796195.1"/>
    </source>
</evidence>
<name>A0AAW0H1J9_MYOGA</name>
<dbReference type="PROSITE" id="PS50297">
    <property type="entry name" value="ANK_REP_REGION"/>
    <property type="match status" value="2"/>
</dbReference>
<evidence type="ECO:0000256" key="1">
    <source>
        <dbReference type="PROSITE-ProRule" id="PRU00023"/>
    </source>
</evidence>
<comment type="caution">
    <text evidence="2">The sequence shown here is derived from an EMBL/GenBank/DDBJ whole genome shotgun (WGS) entry which is preliminary data.</text>
</comment>
<dbReference type="AlphaFoldDB" id="A0AAW0H1J9"/>
<gene>
    <name evidence="2" type="ORF">U0070_005779</name>
</gene>